<dbReference type="EMBL" id="FNOS01000001">
    <property type="protein sequence ID" value="SDX38059.1"/>
    <property type="molecule type" value="Genomic_DNA"/>
</dbReference>
<evidence type="ECO:0000256" key="2">
    <source>
        <dbReference type="ARBA" id="ARBA00022475"/>
    </source>
</evidence>
<keyword evidence="4 6" id="KW-1133">Transmembrane helix</keyword>
<keyword evidence="5 6" id="KW-0472">Membrane</keyword>
<feature type="domain" description="DUF2179" evidence="7">
    <location>
        <begin position="214"/>
        <end position="268"/>
    </location>
</feature>
<evidence type="ECO:0000259" key="7">
    <source>
        <dbReference type="Pfam" id="PF10035"/>
    </source>
</evidence>
<dbReference type="PANTHER" id="PTHR33545:SF5">
    <property type="entry name" value="UPF0750 MEMBRANE PROTEIN YITT"/>
    <property type="match status" value="1"/>
</dbReference>
<dbReference type="PIRSF" id="PIRSF006483">
    <property type="entry name" value="Membrane_protein_YitT"/>
    <property type="match status" value="1"/>
</dbReference>
<keyword evidence="3 6" id="KW-0812">Transmembrane</keyword>
<feature type="transmembrane region" description="Helical" evidence="6">
    <location>
        <begin position="144"/>
        <end position="162"/>
    </location>
</feature>
<keyword evidence="9" id="KW-1185">Reference proteome</keyword>
<feature type="transmembrane region" description="Helical" evidence="6">
    <location>
        <begin position="7"/>
        <end position="27"/>
    </location>
</feature>
<comment type="subcellular location">
    <subcellularLocation>
        <location evidence="1">Cell membrane</location>
        <topology evidence="1">Multi-pass membrane protein</topology>
    </subcellularLocation>
</comment>
<proteinExistence type="predicted"/>
<evidence type="ECO:0000313" key="8">
    <source>
        <dbReference type="EMBL" id="SDX38059.1"/>
    </source>
</evidence>
<comment type="caution">
    <text evidence="8">The sequence shown here is derived from an EMBL/GenBank/DDBJ whole genome shotgun (WGS) entry which is preliminary data.</text>
</comment>
<gene>
    <name evidence="8" type="ORF">SAMN04488081_0340</name>
</gene>
<dbReference type="PANTHER" id="PTHR33545">
    <property type="entry name" value="UPF0750 MEMBRANE PROTEIN YITT-RELATED"/>
    <property type="match status" value="1"/>
</dbReference>
<evidence type="ECO:0000256" key="3">
    <source>
        <dbReference type="ARBA" id="ARBA00022692"/>
    </source>
</evidence>
<sequence>MKHRFRNLIVLFTASVVLAFAFNFFLLPHEVLSGGVTGLAMIFGLLTPLSSGIWLIVFNIPVLIIGWMKLGKEFIANSVFSVAVTSVAMLYVPVLQVTEDALLSSVFGGVIVGACIGIIIRFYGSTGGFDVIGLVLTLKRDLPLGVLVFGLNSLVVFASGFFFTWELALYTLASIYITGIVVDRIHTRHIKLSLMVVTDQDQKLRGELIGNLIRGITVMNAQGGYSNEERKVLYTVISRYELALVKSIIQDVDPRAFVSVTETVEVLGNFRRS</sequence>
<feature type="transmembrane region" description="Helical" evidence="6">
    <location>
        <begin position="39"/>
        <end position="67"/>
    </location>
</feature>
<dbReference type="InterPro" id="IPR003740">
    <property type="entry name" value="YitT"/>
</dbReference>
<organism evidence="8 9">
    <name type="scientific">Salimicrobium album</name>
    <dbReference type="NCBI Taxonomy" id="50717"/>
    <lineage>
        <taxon>Bacteria</taxon>
        <taxon>Bacillati</taxon>
        <taxon>Bacillota</taxon>
        <taxon>Bacilli</taxon>
        <taxon>Bacillales</taxon>
        <taxon>Bacillaceae</taxon>
        <taxon>Salimicrobium</taxon>
    </lineage>
</organism>
<feature type="transmembrane region" description="Helical" evidence="6">
    <location>
        <begin position="74"/>
        <end position="95"/>
    </location>
</feature>
<feature type="transmembrane region" description="Helical" evidence="6">
    <location>
        <begin position="101"/>
        <end position="123"/>
    </location>
</feature>
<evidence type="ECO:0000256" key="6">
    <source>
        <dbReference type="SAM" id="Phobius"/>
    </source>
</evidence>
<dbReference type="InterPro" id="IPR015867">
    <property type="entry name" value="N-reg_PII/ATP_PRibTrfase_C"/>
</dbReference>
<dbReference type="RefSeq" id="WP_076569486.1">
    <property type="nucleotide sequence ID" value="NZ_FNOS01000001.1"/>
</dbReference>
<accession>A0A1H3BAL0</accession>
<evidence type="ECO:0000313" key="9">
    <source>
        <dbReference type="Proteomes" id="UP000198647"/>
    </source>
</evidence>
<dbReference type="Pfam" id="PF02588">
    <property type="entry name" value="YitT_membrane"/>
    <property type="match status" value="1"/>
</dbReference>
<dbReference type="Proteomes" id="UP000198647">
    <property type="component" value="Unassembled WGS sequence"/>
</dbReference>
<keyword evidence="2" id="KW-1003">Cell membrane</keyword>
<dbReference type="InterPro" id="IPR051461">
    <property type="entry name" value="UPF0750_membrane"/>
</dbReference>
<reference evidence="8 9" key="1">
    <citation type="submission" date="2016-10" db="EMBL/GenBank/DDBJ databases">
        <authorList>
            <person name="Varghese N."/>
            <person name="Submissions S."/>
        </authorList>
    </citation>
    <scope>NUCLEOTIDE SEQUENCE [LARGE SCALE GENOMIC DNA]</scope>
    <source>
        <strain evidence="8 9">DSM 20748</strain>
    </source>
</reference>
<dbReference type="CDD" id="cd16380">
    <property type="entry name" value="YitT_C"/>
    <property type="match status" value="1"/>
</dbReference>
<dbReference type="Pfam" id="PF10035">
    <property type="entry name" value="DUF2179"/>
    <property type="match status" value="1"/>
</dbReference>
<evidence type="ECO:0000256" key="5">
    <source>
        <dbReference type="ARBA" id="ARBA00023136"/>
    </source>
</evidence>
<name>A0A1H3BAL0_9BACI</name>
<evidence type="ECO:0000256" key="1">
    <source>
        <dbReference type="ARBA" id="ARBA00004651"/>
    </source>
</evidence>
<protein>
    <submittedName>
        <fullName evidence="8">Uncharacterized membrane-anchored protein YitT, contains DUF161 and DUF2179 domains</fullName>
    </submittedName>
</protein>
<dbReference type="Gene3D" id="3.30.70.120">
    <property type="match status" value="1"/>
</dbReference>
<evidence type="ECO:0000256" key="4">
    <source>
        <dbReference type="ARBA" id="ARBA00022989"/>
    </source>
</evidence>
<dbReference type="InterPro" id="IPR019264">
    <property type="entry name" value="DUF2179"/>
</dbReference>